<evidence type="ECO:0000256" key="1">
    <source>
        <dbReference type="ARBA" id="ARBA00001911"/>
    </source>
</evidence>
<evidence type="ECO:0000259" key="4">
    <source>
        <dbReference type="Pfam" id="PF16363"/>
    </source>
</evidence>
<dbReference type="EC" id="4.2.1.46" evidence="5"/>
<dbReference type="EMBL" id="CP146016">
    <property type="protein sequence ID" value="WWQ59478.1"/>
    <property type="molecule type" value="Genomic_DNA"/>
</dbReference>
<dbReference type="CDD" id="cd05246">
    <property type="entry name" value="dTDP_GD_SDR_e"/>
    <property type="match status" value="1"/>
</dbReference>
<dbReference type="PANTHER" id="PTHR43000">
    <property type="entry name" value="DTDP-D-GLUCOSE 4,6-DEHYDRATASE-RELATED"/>
    <property type="match status" value="1"/>
</dbReference>
<organism evidence="5 6">
    <name type="scientific">Sulfolobus tengchongensis</name>
    <dbReference type="NCBI Taxonomy" id="207809"/>
    <lineage>
        <taxon>Archaea</taxon>
        <taxon>Thermoproteota</taxon>
        <taxon>Thermoprotei</taxon>
        <taxon>Sulfolobales</taxon>
        <taxon>Sulfolobaceae</taxon>
        <taxon>Sulfolobus</taxon>
    </lineage>
</organism>
<proteinExistence type="predicted"/>
<evidence type="ECO:0000256" key="3">
    <source>
        <dbReference type="ARBA" id="ARBA00023239"/>
    </source>
</evidence>
<sequence length="327" mass="37343">MRAIITGGYGFIGSNFVRNHYKDFSHLVVLDNLSYGSNVKNLEGIPHTFIKGDIADAELVPRLIREFEPDVIVNFAAESHVDRSISDPITFLHSNVYGVVNILEAIRKAKQNVRLVQIGTDEEYGDALNRTFSEDDPLNPSSPYSASKASATLFVKAYVRTYGIDAVITRSSNNFGPYQFPEKLIPKTIIRALKGLSIPIYGSGEQRRDWIFVEDNCSAIMTVLKKGKKGEIYNISAKNERTNIEIVSAILKIMGKPESLIVHVEDRPGHDFRYSIDNKKIMELGWKPKWDFEKALEYTVKWYLDNRSWWEELIKDEKVLAETPWKY</sequence>
<dbReference type="Proteomes" id="UP001432202">
    <property type="component" value="Chromosome"/>
</dbReference>
<dbReference type="SUPFAM" id="SSF51735">
    <property type="entry name" value="NAD(P)-binding Rossmann-fold domains"/>
    <property type="match status" value="1"/>
</dbReference>
<dbReference type="InterPro" id="IPR016040">
    <property type="entry name" value="NAD(P)-bd_dom"/>
</dbReference>
<dbReference type="Gene3D" id="3.40.50.720">
    <property type="entry name" value="NAD(P)-binding Rossmann-like Domain"/>
    <property type="match status" value="1"/>
</dbReference>
<dbReference type="AlphaFoldDB" id="A0AAX4KZR2"/>
<dbReference type="NCBIfam" id="TIGR01181">
    <property type="entry name" value="dTDP_gluc_dehyt"/>
    <property type="match status" value="1"/>
</dbReference>
<protein>
    <submittedName>
        <fullName evidence="5">dTDP-glucose 4,6-dehydratase</fullName>
        <ecNumber evidence="5">4.2.1.46</ecNumber>
    </submittedName>
</protein>
<comment type="cofactor">
    <cofactor evidence="1">
        <name>NAD(+)</name>
        <dbReference type="ChEBI" id="CHEBI:57540"/>
    </cofactor>
</comment>
<dbReference type="Pfam" id="PF16363">
    <property type="entry name" value="GDP_Man_Dehyd"/>
    <property type="match status" value="1"/>
</dbReference>
<gene>
    <name evidence="5" type="primary">rfbB</name>
    <name evidence="5" type="ORF">V6M85_08205</name>
</gene>
<evidence type="ECO:0000256" key="2">
    <source>
        <dbReference type="ARBA" id="ARBA00023027"/>
    </source>
</evidence>
<evidence type="ECO:0000313" key="6">
    <source>
        <dbReference type="Proteomes" id="UP001432202"/>
    </source>
</evidence>
<evidence type="ECO:0000313" key="5">
    <source>
        <dbReference type="EMBL" id="WWQ59478.1"/>
    </source>
</evidence>
<dbReference type="InterPro" id="IPR036291">
    <property type="entry name" value="NAD(P)-bd_dom_sf"/>
</dbReference>
<reference evidence="5 6" key="1">
    <citation type="submission" date="2024-02" db="EMBL/GenBank/DDBJ databases">
        <title>STSV induces naive adaptation in Sulfolobus.</title>
        <authorList>
            <person name="Xiang X."/>
            <person name="Song M."/>
        </authorList>
    </citation>
    <scope>NUCLEOTIDE SEQUENCE [LARGE SCALE GENOMIC DNA]</scope>
    <source>
        <strain evidence="5 6">RT2</strain>
    </source>
</reference>
<feature type="domain" description="NAD(P)-binding" evidence="4">
    <location>
        <begin position="4"/>
        <end position="297"/>
    </location>
</feature>
<keyword evidence="2" id="KW-0520">NAD</keyword>
<keyword evidence="6" id="KW-1185">Reference proteome</keyword>
<accession>A0AAX4KZR2</accession>
<dbReference type="InterPro" id="IPR005888">
    <property type="entry name" value="dTDP_Gluc_deHydtase"/>
</dbReference>
<dbReference type="RefSeq" id="WP_338598655.1">
    <property type="nucleotide sequence ID" value="NZ_CP146016.1"/>
</dbReference>
<keyword evidence="3 5" id="KW-0456">Lyase</keyword>
<dbReference type="GO" id="GO:0008460">
    <property type="term" value="F:dTDP-glucose 4,6-dehydratase activity"/>
    <property type="evidence" value="ECO:0007669"/>
    <property type="project" value="UniProtKB-EC"/>
</dbReference>
<dbReference type="GeneID" id="89336743"/>
<dbReference type="Gene3D" id="3.90.25.10">
    <property type="entry name" value="UDP-galactose 4-epimerase, domain 1"/>
    <property type="match status" value="1"/>
</dbReference>
<dbReference type="GO" id="GO:0009225">
    <property type="term" value="P:nucleotide-sugar metabolic process"/>
    <property type="evidence" value="ECO:0007669"/>
    <property type="project" value="InterPro"/>
</dbReference>
<name>A0AAX4KZR2_9CREN</name>